<dbReference type="AlphaFoldDB" id="A0A485M5J9"/>
<gene>
    <name evidence="13" type="primary">dus</name>
    <name evidence="13" type="ORF">SCFA_890038</name>
</gene>
<dbReference type="GO" id="GO:0000049">
    <property type="term" value="F:tRNA binding"/>
    <property type="evidence" value="ECO:0007669"/>
    <property type="project" value="UniProtKB-KW"/>
</dbReference>
<proteinExistence type="predicted"/>
<keyword evidence="7" id="KW-0521">NADP</keyword>
<feature type="domain" description="DUS-like FMN-binding" evidence="12">
    <location>
        <begin position="13"/>
        <end position="297"/>
    </location>
</feature>
<dbReference type="GO" id="GO:0017150">
    <property type="term" value="F:tRNA dihydrouridine synthase activity"/>
    <property type="evidence" value="ECO:0007669"/>
    <property type="project" value="InterPro"/>
</dbReference>
<dbReference type="PIRSF" id="PIRSF006621">
    <property type="entry name" value="Dus"/>
    <property type="match status" value="1"/>
</dbReference>
<comment type="cofactor">
    <cofactor evidence="1">
        <name>FMN</name>
        <dbReference type="ChEBI" id="CHEBI:58210"/>
    </cofactor>
</comment>
<reference evidence="13" key="1">
    <citation type="submission" date="2019-03" db="EMBL/GenBank/DDBJ databases">
        <authorList>
            <person name="Hao L."/>
        </authorList>
    </citation>
    <scope>NUCLEOTIDE SEQUENCE</scope>
</reference>
<name>A0A485M5J9_9ZZZZ</name>
<evidence type="ECO:0000256" key="3">
    <source>
        <dbReference type="ARBA" id="ARBA00022555"/>
    </source>
</evidence>
<dbReference type="Gene3D" id="3.20.20.70">
    <property type="entry name" value="Aldolase class I"/>
    <property type="match status" value="1"/>
</dbReference>
<dbReference type="Pfam" id="PF01207">
    <property type="entry name" value="Dus"/>
    <property type="match status" value="1"/>
</dbReference>
<dbReference type="SUPFAM" id="SSF51395">
    <property type="entry name" value="FMN-linked oxidoreductases"/>
    <property type="match status" value="1"/>
</dbReference>
<dbReference type="EMBL" id="CAADRM010000157">
    <property type="protein sequence ID" value="VFU18707.1"/>
    <property type="molecule type" value="Genomic_DNA"/>
</dbReference>
<keyword evidence="3" id="KW-0820">tRNA-binding</keyword>
<evidence type="ECO:0000256" key="9">
    <source>
        <dbReference type="ARBA" id="ARBA00023002"/>
    </source>
</evidence>
<accession>A0A485M5J9</accession>
<comment type="catalytic activity">
    <reaction evidence="11">
        <text>a 5,6-dihydrouridine in tRNA + NAD(+) = a uridine in tRNA + NADH + H(+)</text>
        <dbReference type="Rhea" id="RHEA:54452"/>
        <dbReference type="Rhea" id="RHEA-COMP:13339"/>
        <dbReference type="Rhea" id="RHEA-COMP:13887"/>
        <dbReference type="ChEBI" id="CHEBI:15378"/>
        <dbReference type="ChEBI" id="CHEBI:57540"/>
        <dbReference type="ChEBI" id="CHEBI:57945"/>
        <dbReference type="ChEBI" id="CHEBI:65315"/>
        <dbReference type="ChEBI" id="CHEBI:74443"/>
    </reaction>
</comment>
<comment type="function">
    <text evidence="2">Catalyzes the synthesis of 5,6-dihydrouridine (D), a modified base found in the D-loop of most tRNAs, via the reduction of the C5-C6 double bond in target uridines.</text>
</comment>
<evidence type="ECO:0000256" key="7">
    <source>
        <dbReference type="ARBA" id="ARBA00022857"/>
    </source>
</evidence>
<dbReference type="InterPro" id="IPR024036">
    <property type="entry name" value="tRNA-dHydroUridine_Synthase_C"/>
</dbReference>
<sequence length="318" mass="34599">MKLYGLDLVHGLLLAPLSGYTSWPMRVLSRRFGAELCYTEMISAEGLLMNTRNTLSLLRRPAEDAPLVAQIFTTSPRHAAHAARIIEDQGFNGIDINMGCPVRKVVSKGAGAALMRDLPLAQSLADAVVGAVRIPVSVKMRAGWDSGSINAVELATALEKIGVHCIILHPRTRADMYKGTPRWDLFADLRQSISIPVVGSGDIRSASDLECLRTLGCDAFMVGRSAVGRPWVFRELLGGSAPSMDERREIMLEHLDMLGALYGRDKAAAFMKKFISGYVRGLQGASIFRNLACAALTFEDLKEMIKALPASLVSVIKE</sequence>
<organism evidence="13">
    <name type="scientific">anaerobic digester metagenome</name>
    <dbReference type="NCBI Taxonomy" id="1263854"/>
    <lineage>
        <taxon>unclassified sequences</taxon>
        <taxon>metagenomes</taxon>
        <taxon>ecological metagenomes</taxon>
    </lineage>
</organism>
<dbReference type="PANTHER" id="PTHR45846">
    <property type="entry name" value="TRNA-DIHYDROURIDINE(47) SYNTHASE [NAD(P)(+)]-LIKE"/>
    <property type="match status" value="1"/>
</dbReference>
<evidence type="ECO:0000256" key="11">
    <source>
        <dbReference type="ARBA" id="ARBA00048802"/>
    </source>
</evidence>
<evidence type="ECO:0000313" key="13">
    <source>
        <dbReference type="EMBL" id="VFU18707.1"/>
    </source>
</evidence>
<dbReference type="GO" id="GO:0050660">
    <property type="term" value="F:flavin adenine dinucleotide binding"/>
    <property type="evidence" value="ECO:0007669"/>
    <property type="project" value="InterPro"/>
</dbReference>
<dbReference type="CDD" id="cd02801">
    <property type="entry name" value="DUS_like_FMN"/>
    <property type="match status" value="1"/>
</dbReference>
<evidence type="ECO:0000256" key="2">
    <source>
        <dbReference type="ARBA" id="ARBA00002790"/>
    </source>
</evidence>
<dbReference type="EC" id="1.3.1.-" evidence="13"/>
<evidence type="ECO:0000259" key="12">
    <source>
        <dbReference type="Pfam" id="PF01207"/>
    </source>
</evidence>
<dbReference type="InterPro" id="IPR018517">
    <property type="entry name" value="tRNA_hU_synthase_CS"/>
</dbReference>
<keyword evidence="9 13" id="KW-0560">Oxidoreductase</keyword>
<comment type="catalytic activity">
    <reaction evidence="10">
        <text>a 5,6-dihydrouridine in tRNA + NADP(+) = a uridine in tRNA + NADPH + H(+)</text>
        <dbReference type="Rhea" id="RHEA:23624"/>
        <dbReference type="Rhea" id="RHEA-COMP:13339"/>
        <dbReference type="Rhea" id="RHEA-COMP:13887"/>
        <dbReference type="ChEBI" id="CHEBI:15378"/>
        <dbReference type="ChEBI" id="CHEBI:57783"/>
        <dbReference type="ChEBI" id="CHEBI:58349"/>
        <dbReference type="ChEBI" id="CHEBI:65315"/>
        <dbReference type="ChEBI" id="CHEBI:74443"/>
    </reaction>
</comment>
<protein>
    <submittedName>
        <fullName evidence="13">tRNA-dihydrouridine synthase</fullName>
        <ecNumber evidence="13">1.3.1.-</ecNumber>
    </submittedName>
</protein>
<evidence type="ECO:0000256" key="10">
    <source>
        <dbReference type="ARBA" id="ARBA00048205"/>
    </source>
</evidence>
<evidence type="ECO:0000256" key="4">
    <source>
        <dbReference type="ARBA" id="ARBA00022630"/>
    </source>
</evidence>
<keyword evidence="6" id="KW-0819">tRNA processing</keyword>
<dbReference type="Gene3D" id="1.10.1200.80">
    <property type="entry name" value="Putative flavin oxidoreducatase, domain 2"/>
    <property type="match status" value="1"/>
</dbReference>
<dbReference type="InterPro" id="IPR035587">
    <property type="entry name" value="DUS-like_FMN-bd"/>
</dbReference>
<keyword evidence="4" id="KW-0285">Flavoprotein</keyword>
<evidence type="ECO:0000256" key="6">
    <source>
        <dbReference type="ARBA" id="ARBA00022694"/>
    </source>
</evidence>
<evidence type="ECO:0000256" key="5">
    <source>
        <dbReference type="ARBA" id="ARBA00022643"/>
    </source>
</evidence>
<keyword evidence="5" id="KW-0288">FMN</keyword>
<dbReference type="InterPro" id="IPR001269">
    <property type="entry name" value="DUS_fam"/>
</dbReference>
<evidence type="ECO:0000256" key="8">
    <source>
        <dbReference type="ARBA" id="ARBA00022884"/>
    </source>
</evidence>
<evidence type="ECO:0000256" key="1">
    <source>
        <dbReference type="ARBA" id="ARBA00001917"/>
    </source>
</evidence>
<dbReference type="PANTHER" id="PTHR45846:SF1">
    <property type="entry name" value="TRNA-DIHYDROURIDINE(47) SYNTHASE [NAD(P)(+)]-LIKE"/>
    <property type="match status" value="1"/>
</dbReference>
<dbReference type="PROSITE" id="PS01136">
    <property type="entry name" value="UPF0034"/>
    <property type="match status" value="1"/>
</dbReference>
<keyword evidence="8" id="KW-0694">RNA-binding</keyword>
<dbReference type="InterPro" id="IPR013785">
    <property type="entry name" value="Aldolase_TIM"/>
</dbReference>